<evidence type="ECO:0000313" key="1">
    <source>
        <dbReference type="EMBL" id="PNE35930.1"/>
    </source>
</evidence>
<dbReference type="Gene3D" id="3.30.465.10">
    <property type="match status" value="1"/>
</dbReference>
<dbReference type="AlphaFoldDB" id="A0A2N8P4F6"/>
<keyword evidence="2" id="KW-1185">Reference proteome</keyword>
<dbReference type="RefSeq" id="WP_180990438.1">
    <property type="nucleotide sequence ID" value="NZ_LJSN01000005.1"/>
</dbReference>
<reference evidence="2" key="1">
    <citation type="submission" date="2015-09" db="EMBL/GenBank/DDBJ databases">
        <authorList>
            <person name="Graham D.E."/>
            <person name="Mahan K.M."/>
            <person name="Klingeman D.M."/>
            <person name="Fida T."/>
            <person name="Giannone R.J."/>
            <person name="Hettich R.L."/>
            <person name="Parry R.J."/>
            <person name="Spain J.C."/>
        </authorList>
    </citation>
    <scope>NUCLEOTIDE SEQUENCE [LARGE SCALE GENOMIC DNA]</scope>
    <source>
        <strain evidence="2">JCM 4701</strain>
    </source>
</reference>
<evidence type="ECO:0008006" key="3">
    <source>
        <dbReference type="Google" id="ProtNLM"/>
    </source>
</evidence>
<dbReference type="InterPro" id="IPR016169">
    <property type="entry name" value="FAD-bd_PCMH_sub2"/>
</dbReference>
<organism evidence="1 2">
    <name type="scientific">Streptomyces noursei</name>
    <name type="common">Streptomyces albulus</name>
    <dbReference type="NCBI Taxonomy" id="1971"/>
    <lineage>
        <taxon>Bacteria</taxon>
        <taxon>Bacillati</taxon>
        <taxon>Actinomycetota</taxon>
        <taxon>Actinomycetes</taxon>
        <taxon>Kitasatosporales</taxon>
        <taxon>Streptomycetaceae</taxon>
        <taxon>Streptomyces</taxon>
    </lineage>
</organism>
<evidence type="ECO:0000313" key="2">
    <source>
        <dbReference type="Proteomes" id="UP000236047"/>
    </source>
</evidence>
<name>A0A2N8P4F6_STRNR</name>
<proteinExistence type="predicted"/>
<accession>A0A2N8P4F6</accession>
<gene>
    <name evidence="1" type="ORF">AOB60_37765</name>
</gene>
<dbReference type="Gene3D" id="3.40.462.20">
    <property type="match status" value="1"/>
</dbReference>
<dbReference type="Proteomes" id="UP000236047">
    <property type="component" value="Unassembled WGS sequence"/>
</dbReference>
<comment type="caution">
    <text evidence="1">The sequence shown here is derived from an EMBL/GenBank/DDBJ whole genome shotgun (WGS) entry which is preliminary data.</text>
</comment>
<sequence length="115" mass="12421">MSTRLGADRRCSGAPLRAVGHRDARFALRVLSPLGDVDPEGDLATVRKVHAEVLAAVEPWRLGRNVNFLLGEQQGRADAAEVARSTHGAAARARLADLKAAHDPENVFCFHPYEG</sequence>
<dbReference type="EMBL" id="LJSN01000005">
    <property type="protein sequence ID" value="PNE35930.1"/>
    <property type="molecule type" value="Genomic_DNA"/>
</dbReference>
<protein>
    <recommendedName>
        <fullName evidence="3">Berberine/berberine-like domain-containing protein</fullName>
    </recommendedName>
</protein>